<keyword evidence="1" id="KW-0920">Virion tegument</keyword>
<sequence length="339" mass="37722">MEEHRESGPDTNPPSNPAVAEEDERNGVTGEPGDVTAKDLHDTRQNNEEPAPAGARGGSGAANEPVSVYRSNPPVIPRLVLEVNVNGGVHVACNTPNFLSCDGRLQVRNISAYVRAKATSPTFLGFTVSCVAEFEDHVTRLDLYPHVLRARTRLLHPRTLSEMELCALLSMVENLPESPMCALREIRERGRALYRKCASKDACFLLHGLETLLATHAAYYKLDPAGTRELGTPLVLYKLHRELDRADSECKGLLKSIYLQSTKMAALVNKQGLSDREILEDEESGQLPMNTSRDNKSAFNLFYSETVFTIHLQCREVVRVLKEVCLRKIVVPSLFLHYK</sequence>
<organism evidence="6">
    <name type="scientific">vespertilionid gammaherpesvirus 3</name>
    <dbReference type="NCBI Taxonomy" id="2846598"/>
    <lineage>
        <taxon>Viruses</taxon>
        <taxon>Duplodnaviria</taxon>
        <taxon>Heunggongvirae</taxon>
        <taxon>Peploviricota</taxon>
        <taxon>Herviviricetes</taxon>
        <taxon>Herpesvirales</taxon>
        <taxon>Orthoherpesviridae</taxon>
        <taxon>Gammaherpesvirinae</taxon>
        <taxon>Patagivirus</taxon>
        <taxon>Patagivirus vespertilionidgamma3</taxon>
    </lineage>
</organism>
<evidence type="ECO:0000256" key="5">
    <source>
        <dbReference type="SAM" id="MobiDB-lite"/>
    </source>
</evidence>
<evidence type="ECO:0000256" key="4">
    <source>
        <dbReference type="ARBA" id="ARBA00023200"/>
    </source>
</evidence>
<evidence type="ECO:0000313" key="6">
    <source>
        <dbReference type="EMBL" id="ATA58271.1"/>
    </source>
</evidence>
<dbReference type="Pfam" id="PF01677">
    <property type="entry name" value="Herpes_UL7"/>
    <property type="match status" value="1"/>
</dbReference>
<name>A0A2D0ZXC1_9GAMA</name>
<evidence type="ECO:0000256" key="3">
    <source>
        <dbReference type="ARBA" id="ARBA00022844"/>
    </source>
</evidence>
<protein>
    <submittedName>
        <fullName evidence="6">UL7 tegument protein</fullName>
    </submittedName>
</protein>
<dbReference type="Proteomes" id="UP000290797">
    <property type="component" value="Segment"/>
</dbReference>
<keyword evidence="7" id="KW-1185">Reference proteome</keyword>
<dbReference type="InterPro" id="IPR002600">
    <property type="entry name" value="Herpes_UL7"/>
</dbReference>
<dbReference type="GO" id="GO:0044423">
    <property type="term" value="C:virion component"/>
    <property type="evidence" value="ECO:0007669"/>
    <property type="project" value="UniProtKB-KW"/>
</dbReference>
<keyword evidence="2" id="KW-1040">Host Golgi apparatus</keyword>
<dbReference type="OrthoDB" id="15205at10239"/>
<evidence type="ECO:0000256" key="2">
    <source>
        <dbReference type="ARBA" id="ARBA00022812"/>
    </source>
</evidence>
<dbReference type="HAMAP" id="MF_04038">
    <property type="entry name" value="HSV_CEP1"/>
    <property type="match status" value="1"/>
</dbReference>
<dbReference type="EMBL" id="MF385016">
    <property type="protein sequence ID" value="ATA58271.1"/>
    <property type="molecule type" value="Genomic_DNA"/>
</dbReference>
<proteinExistence type="inferred from homology"/>
<reference evidence="6" key="1">
    <citation type="journal article" date="2018" name="Virology">
        <title>Isolation, characterization and prevalence of a novel Gammaherpesvirus in Eptesicus fuscus, the North American big brown bat.</title>
        <authorList>
            <person name="Subudhi S."/>
            <person name="Rapin N."/>
            <person name="Dorville N."/>
            <person name="Hill J.E."/>
            <person name="Town J."/>
            <person name="Willis C.K."/>
            <person name="Bollinger T.K."/>
            <person name="Misra V."/>
        </authorList>
    </citation>
    <scope>NUCLEOTIDE SEQUENCE</scope>
</reference>
<feature type="region of interest" description="Disordered" evidence="5">
    <location>
        <begin position="1"/>
        <end position="66"/>
    </location>
</feature>
<keyword evidence="3" id="KW-0946">Virion</keyword>
<accession>A0A2D0ZXC1</accession>
<keyword evidence="4" id="KW-1035">Host cytoplasm</keyword>
<evidence type="ECO:0000256" key="1">
    <source>
        <dbReference type="ARBA" id="ARBA00022580"/>
    </source>
</evidence>
<evidence type="ECO:0000313" key="7">
    <source>
        <dbReference type="Proteomes" id="UP000290797"/>
    </source>
</evidence>
<feature type="compositionally biased region" description="Basic and acidic residues" evidence="5">
    <location>
        <begin position="36"/>
        <end position="47"/>
    </location>
</feature>